<organism evidence="1 2">
    <name type="scientific">Acaulospora colombiana</name>
    <dbReference type="NCBI Taxonomy" id="27376"/>
    <lineage>
        <taxon>Eukaryota</taxon>
        <taxon>Fungi</taxon>
        <taxon>Fungi incertae sedis</taxon>
        <taxon>Mucoromycota</taxon>
        <taxon>Glomeromycotina</taxon>
        <taxon>Glomeromycetes</taxon>
        <taxon>Diversisporales</taxon>
        <taxon>Acaulosporaceae</taxon>
        <taxon>Acaulospora</taxon>
    </lineage>
</organism>
<gene>
    <name evidence="1" type="ORF">ACOLOM_LOCUS3927</name>
</gene>
<sequence length="560" mass="65409">MSIFKDAVRFVTEHVVGIPSIHEDQTSSEAESFFRHGSSSQVRENVKVKWYIDGRNYFYAVSEALMAAKEEIFIESWLLNPELHFRRPPDYEYRLDALLKKKAEAGIKIYLVIYNGSLLLDLNSKRSKNLLRKLHKNIYVQRHPKDDFFHWAVTAFTEYARNFIEKWNHIKKLYDKKEEFPSLVFNKNQCQYKFEDGAQTKRSGSCSVQILRSSSTWSHGIPESERSIQDAYIDTIKKAKYFVYIENQFFTTKETEDYQIKNLIGKAIVERVVQAYKNDEKFRIIITLQLIPAASDEIKKYTYENMLTKYYQSICRNKNSIINRIKKAGCDTPERYISFYTLRAHNETGTCTTEVSIQSKLLIVDDRIVIIGSANLMDRSLNGDRDSEVAAIIEDRSYIESKMDGMKWEAGKFSATLRREIFKEHLGLKIEDDHGTSNYDSLPSSIEEDNFNLKKLSYADRIVEDPASDEFYYDYWLRIANTNTTIFRKIFRCVPDNSVTDWDEFDAFFSGGNSSVLEKEPMNGLSRIRGHLVVFPLNFMENEDLTSYKTSRNIPVYFLI</sequence>
<comment type="caution">
    <text evidence="1">The sequence shown here is derived from an EMBL/GenBank/DDBJ whole genome shotgun (WGS) entry which is preliminary data.</text>
</comment>
<evidence type="ECO:0000313" key="2">
    <source>
        <dbReference type="Proteomes" id="UP000789525"/>
    </source>
</evidence>
<dbReference type="EMBL" id="CAJVPT010006099">
    <property type="protein sequence ID" value="CAG8527427.1"/>
    <property type="molecule type" value="Genomic_DNA"/>
</dbReference>
<keyword evidence="2" id="KW-1185">Reference proteome</keyword>
<protein>
    <submittedName>
        <fullName evidence="1">16686_t:CDS:1</fullName>
    </submittedName>
</protein>
<reference evidence="1" key="1">
    <citation type="submission" date="2021-06" db="EMBL/GenBank/DDBJ databases">
        <authorList>
            <person name="Kallberg Y."/>
            <person name="Tangrot J."/>
            <person name="Rosling A."/>
        </authorList>
    </citation>
    <scope>NUCLEOTIDE SEQUENCE</scope>
    <source>
        <strain evidence="1">CL356</strain>
    </source>
</reference>
<evidence type="ECO:0000313" key="1">
    <source>
        <dbReference type="EMBL" id="CAG8527427.1"/>
    </source>
</evidence>
<dbReference type="Proteomes" id="UP000789525">
    <property type="component" value="Unassembled WGS sequence"/>
</dbReference>
<name>A0ACA9LG23_9GLOM</name>
<proteinExistence type="predicted"/>
<accession>A0ACA9LG23</accession>